<keyword evidence="4 9" id="KW-0547">Nucleotide-binding</keyword>
<dbReference type="EMBL" id="AMQM01000144">
    <property type="status" value="NOT_ANNOTATED_CDS"/>
    <property type="molecule type" value="Genomic_DNA"/>
</dbReference>
<dbReference type="CTD" id="20213399"/>
<dbReference type="eggNOG" id="KOG0575">
    <property type="taxonomic scope" value="Eukaryota"/>
</dbReference>
<dbReference type="Pfam" id="PF00069">
    <property type="entry name" value="Pkinase"/>
    <property type="match status" value="1"/>
</dbReference>
<comment type="catalytic activity">
    <reaction evidence="8">
        <text>L-seryl-[protein] + ATP = O-phospho-L-seryl-[protein] + ADP + H(+)</text>
        <dbReference type="Rhea" id="RHEA:17989"/>
        <dbReference type="Rhea" id="RHEA-COMP:9863"/>
        <dbReference type="Rhea" id="RHEA-COMP:11604"/>
        <dbReference type="ChEBI" id="CHEBI:15378"/>
        <dbReference type="ChEBI" id="CHEBI:29999"/>
        <dbReference type="ChEBI" id="CHEBI:30616"/>
        <dbReference type="ChEBI" id="CHEBI:83421"/>
        <dbReference type="ChEBI" id="CHEBI:456216"/>
        <dbReference type="EC" id="2.7.11.1"/>
    </reaction>
</comment>
<dbReference type="FunFam" id="3.30.200.20:FF:000042">
    <property type="entry name" value="Aurora kinase A"/>
    <property type="match status" value="1"/>
</dbReference>
<dbReference type="RefSeq" id="XP_009009066.1">
    <property type="nucleotide sequence ID" value="XM_009010818.1"/>
</dbReference>
<evidence type="ECO:0000313" key="13">
    <source>
        <dbReference type="Proteomes" id="UP000015101"/>
    </source>
</evidence>
<reference evidence="12" key="3">
    <citation type="submission" date="2015-06" db="UniProtKB">
        <authorList>
            <consortium name="EnsemblMetazoa"/>
        </authorList>
    </citation>
    <scope>IDENTIFICATION</scope>
</reference>
<evidence type="ECO:0000256" key="4">
    <source>
        <dbReference type="ARBA" id="ARBA00022741"/>
    </source>
</evidence>
<dbReference type="Gene3D" id="1.10.510.10">
    <property type="entry name" value="Transferase(Phosphotransferase) domain 1"/>
    <property type="match status" value="1"/>
</dbReference>
<dbReference type="EC" id="2.7.11.1" evidence="1"/>
<evidence type="ECO:0000256" key="8">
    <source>
        <dbReference type="ARBA" id="ARBA00048679"/>
    </source>
</evidence>
<dbReference type="GeneID" id="20213399"/>
<dbReference type="AlphaFoldDB" id="T1FX51"/>
<evidence type="ECO:0000313" key="11">
    <source>
        <dbReference type="EMBL" id="ESO12346.1"/>
    </source>
</evidence>
<evidence type="ECO:0000256" key="3">
    <source>
        <dbReference type="ARBA" id="ARBA00022679"/>
    </source>
</evidence>
<accession>T1FX51</accession>
<dbReference type="InParanoid" id="T1FX51"/>
<feature type="domain" description="Protein kinase" evidence="10">
    <location>
        <begin position="5"/>
        <end position="259"/>
    </location>
</feature>
<sequence length="275" mass="31473">KIQNYIVKNMLGRGSFANVYKAKCKKTSQVVAIKMIEKKNLIDKDSLQGRVRTEISIHSRLKHPFILEMYSFFEDELYIYLVLEMCENGSLSNLLKTSPDFFTEDKVRQFMQQIVTAMLYLEKHRIVHRDLTLSNLLLDKEFSIKIADFGLAVQLDDLNEKHYTMCGTPNYISPEVALKSAHGLEADVWSLGCLFYTMLVGTPPFDANDVPKTLNKVICADLFIPFSVSTQAASLIRALLQKHPNNRCKLSQILEHPFMKTQIVTLHTKKVLIVL</sequence>
<gene>
    <name evidence="12" type="primary">20213399</name>
    <name evidence="11" type="ORF">HELRODRAFT_62768</name>
</gene>
<dbReference type="OMA" id="MGPWTDI"/>
<keyword evidence="2" id="KW-0723">Serine/threonine-protein kinase</keyword>
<dbReference type="OrthoDB" id="10004143at2759"/>
<comment type="catalytic activity">
    <reaction evidence="7">
        <text>L-threonyl-[protein] + ATP = O-phospho-L-threonyl-[protein] + ADP + H(+)</text>
        <dbReference type="Rhea" id="RHEA:46608"/>
        <dbReference type="Rhea" id="RHEA-COMP:11060"/>
        <dbReference type="Rhea" id="RHEA-COMP:11605"/>
        <dbReference type="ChEBI" id="CHEBI:15378"/>
        <dbReference type="ChEBI" id="CHEBI:30013"/>
        <dbReference type="ChEBI" id="CHEBI:30616"/>
        <dbReference type="ChEBI" id="CHEBI:61977"/>
        <dbReference type="ChEBI" id="CHEBI:456216"/>
        <dbReference type="EC" id="2.7.11.1"/>
    </reaction>
</comment>
<evidence type="ECO:0000256" key="5">
    <source>
        <dbReference type="ARBA" id="ARBA00022777"/>
    </source>
</evidence>
<reference evidence="13" key="1">
    <citation type="submission" date="2012-12" db="EMBL/GenBank/DDBJ databases">
        <authorList>
            <person name="Hellsten U."/>
            <person name="Grimwood J."/>
            <person name="Chapman J.A."/>
            <person name="Shapiro H."/>
            <person name="Aerts A."/>
            <person name="Otillar R.P."/>
            <person name="Terry A.Y."/>
            <person name="Boore J.L."/>
            <person name="Simakov O."/>
            <person name="Marletaz F."/>
            <person name="Cho S.-J."/>
            <person name="Edsinger-Gonzales E."/>
            <person name="Havlak P."/>
            <person name="Kuo D.-H."/>
            <person name="Larsson T."/>
            <person name="Lv J."/>
            <person name="Arendt D."/>
            <person name="Savage R."/>
            <person name="Osoegawa K."/>
            <person name="de Jong P."/>
            <person name="Lindberg D.R."/>
            <person name="Seaver E.C."/>
            <person name="Weisblat D.A."/>
            <person name="Putnam N.H."/>
            <person name="Grigoriev I.V."/>
            <person name="Rokhsar D.S."/>
        </authorList>
    </citation>
    <scope>NUCLEOTIDE SEQUENCE</scope>
</reference>
<dbReference type="GO" id="GO:0004674">
    <property type="term" value="F:protein serine/threonine kinase activity"/>
    <property type="evidence" value="ECO:0007669"/>
    <property type="project" value="UniProtKB-KW"/>
</dbReference>
<dbReference type="PROSITE" id="PS00109">
    <property type="entry name" value="PROTEIN_KINASE_TYR"/>
    <property type="match status" value="1"/>
</dbReference>
<dbReference type="SUPFAM" id="SSF56112">
    <property type="entry name" value="Protein kinase-like (PK-like)"/>
    <property type="match status" value="1"/>
</dbReference>
<dbReference type="HOGENOM" id="CLU_000288_63_0_1"/>
<evidence type="ECO:0000313" key="12">
    <source>
        <dbReference type="EnsemblMetazoa" id="HelroP62768"/>
    </source>
</evidence>
<keyword evidence="3" id="KW-0808">Transferase</keyword>
<dbReference type="PROSITE" id="PS00107">
    <property type="entry name" value="PROTEIN_KINASE_ATP"/>
    <property type="match status" value="1"/>
</dbReference>
<dbReference type="SMR" id="T1FX51"/>
<evidence type="ECO:0000256" key="2">
    <source>
        <dbReference type="ARBA" id="ARBA00022527"/>
    </source>
</evidence>
<evidence type="ECO:0000256" key="1">
    <source>
        <dbReference type="ARBA" id="ARBA00012513"/>
    </source>
</evidence>
<dbReference type="EMBL" id="KB095811">
    <property type="protein sequence ID" value="ESO12346.1"/>
    <property type="molecule type" value="Genomic_DNA"/>
</dbReference>
<dbReference type="PROSITE" id="PS50011">
    <property type="entry name" value="PROTEIN_KINASE_DOM"/>
    <property type="match status" value="1"/>
</dbReference>
<dbReference type="GO" id="GO:0005524">
    <property type="term" value="F:ATP binding"/>
    <property type="evidence" value="ECO:0007669"/>
    <property type="project" value="UniProtKB-UniRule"/>
</dbReference>
<dbReference type="InterPro" id="IPR017441">
    <property type="entry name" value="Protein_kinase_ATP_BS"/>
</dbReference>
<proteinExistence type="predicted"/>
<dbReference type="InterPro" id="IPR000719">
    <property type="entry name" value="Prot_kinase_dom"/>
</dbReference>
<reference evidence="11 13" key="2">
    <citation type="journal article" date="2013" name="Nature">
        <title>Insights into bilaterian evolution from three spiralian genomes.</title>
        <authorList>
            <person name="Simakov O."/>
            <person name="Marletaz F."/>
            <person name="Cho S.J."/>
            <person name="Edsinger-Gonzales E."/>
            <person name="Havlak P."/>
            <person name="Hellsten U."/>
            <person name="Kuo D.H."/>
            <person name="Larsson T."/>
            <person name="Lv J."/>
            <person name="Arendt D."/>
            <person name="Savage R."/>
            <person name="Osoegawa K."/>
            <person name="de Jong P."/>
            <person name="Grimwood J."/>
            <person name="Chapman J.A."/>
            <person name="Shapiro H."/>
            <person name="Aerts A."/>
            <person name="Otillar R.P."/>
            <person name="Terry A.Y."/>
            <person name="Boore J.L."/>
            <person name="Grigoriev I.V."/>
            <person name="Lindberg D.R."/>
            <person name="Seaver E.C."/>
            <person name="Weisblat D.A."/>
            <person name="Putnam N.H."/>
            <person name="Rokhsar D.S."/>
        </authorList>
    </citation>
    <scope>NUCLEOTIDE SEQUENCE</scope>
</reference>
<organism evidence="12 13">
    <name type="scientific">Helobdella robusta</name>
    <name type="common">Californian leech</name>
    <dbReference type="NCBI Taxonomy" id="6412"/>
    <lineage>
        <taxon>Eukaryota</taxon>
        <taxon>Metazoa</taxon>
        <taxon>Spiralia</taxon>
        <taxon>Lophotrochozoa</taxon>
        <taxon>Annelida</taxon>
        <taxon>Clitellata</taxon>
        <taxon>Hirudinea</taxon>
        <taxon>Rhynchobdellida</taxon>
        <taxon>Glossiphoniidae</taxon>
        <taxon>Helobdella</taxon>
    </lineage>
</organism>
<dbReference type="STRING" id="6412.T1FX51"/>
<dbReference type="PANTHER" id="PTHR24345:SF91">
    <property type="entry name" value="SERINE_THREONINE-PROTEIN KINASE PLK4"/>
    <property type="match status" value="1"/>
</dbReference>
<dbReference type="Proteomes" id="UP000015101">
    <property type="component" value="Unassembled WGS sequence"/>
</dbReference>
<feature type="binding site" evidence="9">
    <location>
        <position position="34"/>
    </location>
    <ligand>
        <name>ATP</name>
        <dbReference type="ChEBI" id="CHEBI:30616"/>
    </ligand>
</feature>
<dbReference type="PIRSF" id="PIRSF000654">
    <property type="entry name" value="Integrin-linked_kinase"/>
    <property type="match status" value="1"/>
</dbReference>
<dbReference type="InterPro" id="IPR011009">
    <property type="entry name" value="Kinase-like_dom_sf"/>
</dbReference>
<evidence type="ECO:0000256" key="9">
    <source>
        <dbReference type="PROSITE-ProRule" id="PRU10141"/>
    </source>
</evidence>
<keyword evidence="6 9" id="KW-0067">ATP-binding</keyword>
<dbReference type="PANTHER" id="PTHR24345">
    <property type="entry name" value="SERINE/THREONINE-PROTEIN KINASE PLK"/>
    <property type="match status" value="1"/>
</dbReference>
<keyword evidence="5" id="KW-0418">Kinase</keyword>
<dbReference type="FunFam" id="1.10.510.10:FF:000235">
    <property type="entry name" value="Serine/threonine-protein kinase ark1"/>
    <property type="match status" value="1"/>
</dbReference>
<dbReference type="InterPro" id="IPR008266">
    <property type="entry name" value="Tyr_kinase_AS"/>
</dbReference>
<evidence type="ECO:0000259" key="10">
    <source>
        <dbReference type="PROSITE" id="PS50011"/>
    </source>
</evidence>
<dbReference type="KEGG" id="hro:HELRODRAFT_62768"/>
<dbReference type="EnsemblMetazoa" id="HelroT62768">
    <property type="protein sequence ID" value="HelroP62768"/>
    <property type="gene ID" value="HelroG62768"/>
</dbReference>
<evidence type="ECO:0000256" key="7">
    <source>
        <dbReference type="ARBA" id="ARBA00047899"/>
    </source>
</evidence>
<keyword evidence="13" id="KW-1185">Reference proteome</keyword>
<protein>
    <recommendedName>
        <fullName evidence="1">non-specific serine/threonine protein kinase</fullName>
        <ecNumber evidence="1">2.7.11.1</ecNumber>
    </recommendedName>
</protein>
<evidence type="ECO:0000256" key="6">
    <source>
        <dbReference type="ARBA" id="ARBA00022840"/>
    </source>
</evidence>
<name>T1FX51_HELRO</name>